<gene>
    <name evidence="11" type="ORF">H0485_03520</name>
</gene>
<evidence type="ECO:0000256" key="1">
    <source>
        <dbReference type="ARBA" id="ARBA00004429"/>
    </source>
</evidence>
<dbReference type="InterPro" id="IPR000515">
    <property type="entry name" value="MetI-like"/>
</dbReference>
<dbReference type="Proteomes" id="UP001198571">
    <property type="component" value="Unassembled WGS sequence"/>
</dbReference>
<evidence type="ECO:0000313" key="12">
    <source>
        <dbReference type="Proteomes" id="UP001198571"/>
    </source>
</evidence>
<evidence type="ECO:0000259" key="10">
    <source>
        <dbReference type="PROSITE" id="PS50928"/>
    </source>
</evidence>
<dbReference type="Pfam" id="PF00528">
    <property type="entry name" value="BPD_transp_1"/>
    <property type="match status" value="1"/>
</dbReference>
<feature type="domain" description="ABC transmembrane type-1" evidence="10">
    <location>
        <begin position="94"/>
        <end position="523"/>
    </location>
</feature>
<evidence type="ECO:0000256" key="4">
    <source>
        <dbReference type="ARBA" id="ARBA00022475"/>
    </source>
</evidence>
<feature type="transmembrane region" description="Helical" evidence="9">
    <location>
        <begin position="505"/>
        <end position="526"/>
    </location>
</feature>
<dbReference type="SUPFAM" id="SSF161098">
    <property type="entry name" value="MetI-like"/>
    <property type="match status" value="2"/>
</dbReference>
<accession>A0ABS8CI70</accession>
<dbReference type="PROSITE" id="PS50928">
    <property type="entry name" value="ABC_TM1"/>
    <property type="match status" value="1"/>
</dbReference>
<dbReference type="CDD" id="cd06261">
    <property type="entry name" value="TM_PBP2"/>
    <property type="match status" value="2"/>
</dbReference>
<keyword evidence="6" id="KW-0029">Amino-acid transport</keyword>
<keyword evidence="12" id="KW-1185">Reference proteome</keyword>
<dbReference type="RefSeq" id="WP_226933975.1">
    <property type="nucleotide sequence ID" value="NZ_JACDXX010000002.1"/>
</dbReference>
<feature type="transmembrane region" description="Helical" evidence="9">
    <location>
        <begin position="228"/>
        <end position="248"/>
    </location>
</feature>
<keyword evidence="4" id="KW-1003">Cell membrane</keyword>
<evidence type="ECO:0000256" key="5">
    <source>
        <dbReference type="ARBA" id="ARBA00022692"/>
    </source>
</evidence>
<reference evidence="11 12" key="1">
    <citation type="submission" date="2020-07" db="EMBL/GenBank/DDBJ databases">
        <title>Pseudogemmobacter sp. nov., isolated from poultry manure in Taiwan.</title>
        <authorList>
            <person name="Lin S.-Y."/>
            <person name="Tang Y.-S."/>
            <person name="Young C.-C."/>
        </authorList>
    </citation>
    <scope>NUCLEOTIDE SEQUENCE [LARGE SCALE GENOMIC DNA]</scope>
    <source>
        <strain evidence="11 12">CC-YST710</strain>
    </source>
</reference>
<evidence type="ECO:0000256" key="8">
    <source>
        <dbReference type="ARBA" id="ARBA00023136"/>
    </source>
</evidence>
<dbReference type="PANTHER" id="PTHR30614:SF37">
    <property type="entry name" value="AMINO-ACID ABC TRANSPORTER PERMEASE PROTEIN YHDX-RELATED"/>
    <property type="match status" value="1"/>
</dbReference>
<feature type="transmembrane region" description="Helical" evidence="9">
    <location>
        <begin position="351"/>
        <end position="375"/>
    </location>
</feature>
<evidence type="ECO:0000256" key="6">
    <source>
        <dbReference type="ARBA" id="ARBA00022970"/>
    </source>
</evidence>
<feature type="transmembrane region" description="Helical" evidence="9">
    <location>
        <begin position="308"/>
        <end position="330"/>
    </location>
</feature>
<protein>
    <submittedName>
        <fullName evidence="11">ABC transporter permease subunit</fullName>
    </submittedName>
</protein>
<comment type="similarity">
    <text evidence="2">Belongs to the binding-protein-dependent transport system permease family. HisMQ subfamily.</text>
</comment>
<dbReference type="EMBL" id="JACDXX010000002">
    <property type="protein sequence ID" value="MCB5409083.1"/>
    <property type="molecule type" value="Genomic_DNA"/>
</dbReference>
<proteinExistence type="inferred from homology"/>
<feature type="transmembrane region" description="Helical" evidence="9">
    <location>
        <begin position="130"/>
        <end position="153"/>
    </location>
</feature>
<evidence type="ECO:0000313" key="11">
    <source>
        <dbReference type="EMBL" id="MCB5409083.1"/>
    </source>
</evidence>
<feature type="transmembrane region" description="Helical" evidence="9">
    <location>
        <begin position="395"/>
        <end position="413"/>
    </location>
</feature>
<dbReference type="Gene3D" id="1.10.3720.10">
    <property type="entry name" value="MetI-like"/>
    <property type="match status" value="2"/>
</dbReference>
<comment type="caution">
    <text evidence="11">The sequence shown here is derived from an EMBL/GenBank/DDBJ whole genome shotgun (WGS) entry which is preliminary data.</text>
</comment>
<dbReference type="NCBIfam" id="TIGR01726">
    <property type="entry name" value="HEQRo_perm_3TM"/>
    <property type="match status" value="1"/>
</dbReference>
<organism evidence="11 12">
    <name type="scientific">Pseudogemmobacter faecipullorum</name>
    <dbReference type="NCBI Taxonomy" id="2755041"/>
    <lineage>
        <taxon>Bacteria</taxon>
        <taxon>Pseudomonadati</taxon>
        <taxon>Pseudomonadota</taxon>
        <taxon>Alphaproteobacteria</taxon>
        <taxon>Rhodobacterales</taxon>
        <taxon>Paracoccaceae</taxon>
        <taxon>Pseudogemmobacter</taxon>
    </lineage>
</organism>
<feature type="transmembrane region" description="Helical" evidence="9">
    <location>
        <begin position="89"/>
        <end position="118"/>
    </location>
</feature>
<name>A0ABS8CI70_9RHOB</name>
<evidence type="ECO:0000256" key="7">
    <source>
        <dbReference type="ARBA" id="ARBA00022989"/>
    </source>
</evidence>
<feature type="transmembrane region" description="Helical" evidence="9">
    <location>
        <begin position="196"/>
        <end position="216"/>
    </location>
</feature>
<evidence type="ECO:0000256" key="3">
    <source>
        <dbReference type="ARBA" id="ARBA00022448"/>
    </source>
</evidence>
<evidence type="ECO:0000256" key="2">
    <source>
        <dbReference type="ARBA" id="ARBA00010072"/>
    </source>
</evidence>
<keyword evidence="7 9" id="KW-1133">Transmembrane helix</keyword>
<dbReference type="PANTHER" id="PTHR30614">
    <property type="entry name" value="MEMBRANE COMPONENT OF AMINO ACID ABC TRANSPORTER"/>
    <property type="match status" value="1"/>
</dbReference>
<keyword evidence="5 9" id="KW-0812">Transmembrane</keyword>
<sequence length="535" mass="58127">MAFATTPAEPGGGFRPSMLIYDTRFRSVTLQVVALVLFLLLLGWLADNVISNLAAKGKDINFGFLWVRAGYDIEQTLIPYTNDSPHGRAVIIGLLNTLVIAFLGCILATLLGIIVGVLRLSNNWLIARLMTVYVEMFRNIPVLLWILLVFVVISETMPAPNEFKVTQAMLDSRLALEGLEARAGTGFFQSLASVQIFSMPFLFWLIGLAGLCLAGWQFARARSHNTGIAIAGLLLPALLWLMLGATLFRPYLIAPPVPDAALEAIGPTEPAASLLLFDTIALTNRGTNIPAPLLARPLGESTLFADSAFAALPVNWSLVAVLAVLALSIAADRRLRRRARAIQEETGKRPATWWASLAILFLPVIMLLWALGLSWELPHFPVNEQGVSQGFNLKGGIQVMHSFTALLIALSLYTSAFIAEIVRAGIQAVSGGQSEAAAALGLRPGRTMKLVILPQALRVIIPPLISQWLNLTKNTSLGIAVSYLDLRGTLGGITLNQTGRELECMLLMMLIYLTISLIISAGMNLFNRAVRLKER</sequence>
<keyword evidence="8 9" id="KW-0472">Membrane</keyword>
<comment type="subcellular location">
    <subcellularLocation>
        <location evidence="1">Cell inner membrane</location>
        <topology evidence="1">Multi-pass membrane protein</topology>
    </subcellularLocation>
    <subcellularLocation>
        <location evidence="9">Cell membrane</location>
        <topology evidence="9">Multi-pass membrane protein</topology>
    </subcellularLocation>
</comment>
<dbReference type="InterPro" id="IPR035906">
    <property type="entry name" value="MetI-like_sf"/>
</dbReference>
<dbReference type="InterPro" id="IPR010065">
    <property type="entry name" value="AA_ABC_transptr_permease_3TM"/>
</dbReference>
<feature type="transmembrane region" description="Helical" evidence="9">
    <location>
        <begin position="28"/>
        <end position="46"/>
    </location>
</feature>
<keyword evidence="3 9" id="KW-0813">Transport</keyword>
<dbReference type="InterPro" id="IPR043429">
    <property type="entry name" value="ArtM/GltK/GlnP/TcyL/YhdX-like"/>
</dbReference>
<evidence type="ECO:0000256" key="9">
    <source>
        <dbReference type="RuleBase" id="RU363032"/>
    </source>
</evidence>